<dbReference type="Pfam" id="PF00096">
    <property type="entry name" value="zf-C2H2"/>
    <property type="match status" value="3"/>
</dbReference>
<dbReference type="SUPFAM" id="SSF57667">
    <property type="entry name" value="beta-beta-alpha zinc fingers"/>
    <property type="match status" value="2"/>
</dbReference>
<feature type="domain" description="C2H2-type" evidence="5">
    <location>
        <begin position="221"/>
        <end position="250"/>
    </location>
</feature>
<dbReference type="FunFam" id="3.30.160.60:FF:000007">
    <property type="entry name" value="Basic krueppel-like factor 3"/>
    <property type="match status" value="1"/>
</dbReference>
<dbReference type="SMART" id="SM00355">
    <property type="entry name" value="ZnF_C2H2"/>
    <property type="match status" value="3"/>
</dbReference>
<evidence type="ECO:0000313" key="6">
    <source>
        <dbReference type="EMBL" id="KAJ3656020.1"/>
    </source>
</evidence>
<dbReference type="PANTHER" id="PTHR23235">
    <property type="entry name" value="KRUEPPEL-LIKE TRANSCRIPTION FACTOR"/>
    <property type="match status" value="1"/>
</dbReference>
<evidence type="ECO:0000313" key="7">
    <source>
        <dbReference type="Proteomes" id="UP001168821"/>
    </source>
</evidence>
<dbReference type="GO" id="GO:0000981">
    <property type="term" value="F:DNA-binding transcription factor activity, RNA polymerase II-specific"/>
    <property type="evidence" value="ECO:0007669"/>
    <property type="project" value="TreeGrafter"/>
</dbReference>
<sequence>MKENFHNDSSPLDDILLPFYSCLSSDNEITKFTSFNCDDNSNKSYQNSLDEHFDSFLNNEFCSEHVTNDKYSESNCYSVLGVDLILSGNGNEDSISNSNQSSGNSSVETVVSLDSWILEAVDNIVCKDLLTDSCFDSLTLDNIQDTSTNLQSNDLPEILNIFPHITEEKNIKRRSLLYERSIKVEKTQNEDLVYYNKQRRTHFTLSSEKYVYRKTEDDRCFPCSVDNCDKVYSKSSHLKAHLKRHSGEKPFVCNWESCTWKFSRSDELARHRRSHLGIKPYKCELCERAFARSDHLAKHHKVHKKKMAQYGSYQIKRRVRFN</sequence>
<dbReference type="AlphaFoldDB" id="A0AA38IHH7"/>
<accession>A0AA38IHH7</accession>
<dbReference type="PANTHER" id="PTHR23235:SF120">
    <property type="entry name" value="KRUPPEL-LIKE FACTOR 15"/>
    <property type="match status" value="1"/>
</dbReference>
<name>A0AA38IHH7_9CUCU</name>
<dbReference type="PROSITE" id="PS00028">
    <property type="entry name" value="ZINC_FINGER_C2H2_1"/>
    <property type="match status" value="3"/>
</dbReference>
<dbReference type="Proteomes" id="UP001168821">
    <property type="component" value="Unassembled WGS sequence"/>
</dbReference>
<gene>
    <name evidence="6" type="ORF">Zmor_015125</name>
</gene>
<feature type="domain" description="C2H2-type" evidence="5">
    <location>
        <begin position="251"/>
        <end position="280"/>
    </location>
</feature>
<keyword evidence="3" id="KW-0862">Zinc</keyword>
<dbReference type="InterPro" id="IPR036236">
    <property type="entry name" value="Znf_C2H2_sf"/>
</dbReference>
<comment type="caution">
    <text evidence="6">The sequence shown here is derived from an EMBL/GenBank/DDBJ whole genome shotgun (WGS) entry which is preliminary data.</text>
</comment>
<proteinExistence type="predicted"/>
<keyword evidence="1" id="KW-0479">Metal-binding</keyword>
<evidence type="ECO:0000259" key="5">
    <source>
        <dbReference type="PROSITE" id="PS50157"/>
    </source>
</evidence>
<organism evidence="6 7">
    <name type="scientific">Zophobas morio</name>
    <dbReference type="NCBI Taxonomy" id="2755281"/>
    <lineage>
        <taxon>Eukaryota</taxon>
        <taxon>Metazoa</taxon>
        <taxon>Ecdysozoa</taxon>
        <taxon>Arthropoda</taxon>
        <taxon>Hexapoda</taxon>
        <taxon>Insecta</taxon>
        <taxon>Pterygota</taxon>
        <taxon>Neoptera</taxon>
        <taxon>Endopterygota</taxon>
        <taxon>Coleoptera</taxon>
        <taxon>Polyphaga</taxon>
        <taxon>Cucujiformia</taxon>
        <taxon>Tenebrionidae</taxon>
        <taxon>Zophobas</taxon>
    </lineage>
</organism>
<evidence type="ECO:0000256" key="4">
    <source>
        <dbReference type="PROSITE-ProRule" id="PRU00042"/>
    </source>
</evidence>
<keyword evidence="7" id="KW-1185">Reference proteome</keyword>
<dbReference type="GO" id="GO:0000978">
    <property type="term" value="F:RNA polymerase II cis-regulatory region sequence-specific DNA binding"/>
    <property type="evidence" value="ECO:0007669"/>
    <property type="project" value="TreeGrafter"/>
</dbReference>
<dbReference type="InterPro" id="IPR013087">
    <property type="entry name" value="Znf_C2H2_type"/>
</dbReference>
<keyword evidence="2 4" id="KW-0863">Zinc-finger</keyword>
<evidence type="ECO:0000256" key="1">
    <source>
        <dbReference type="ARBA" id="ARBA00022723"/>
    </source>
</evidence>
<dbReference type="GO" id="GO:0008270">
    <property type="term" value="F:zinc ion binding"/>
    <property type="evidence" value="ECO:0007669"/>
    <property type="project" value="UniProtKB-KW"/>
</dbReference>
<evidence type="ECO:0000256" key="3">
    <source>
        <dbReference type="ARBA" id="ARBA00022833"/>
    </source>
</evidence>
<feature type="domain" description="C2H2-type" evidence="5">
    <location>
        <begin position="281"/>
        <end position="308"/>
    </location>
</feature>
<reference evidence="6" key="1">
    <citation type="journal article" date="2023" name="G3 (Bethesda)">
        <title>Whole genome assemblies of Zophobas morio and Tenebrio molitor.</title>
        <authorList>
            <person name="Kaur S."/>
            <person name="Stinson S.A."/>
            <person name="diCenzo G.C."/>
        </authorList>
    </citation>
    <scope>NUCLEOTIDE SEQUENCE</scope>
    <source>
        <strain evidence="6">QUZm001</strain>
    </source>
</reference>
<evidence type="ECO:0000256" key="2">
    <source>
        <dbReference type="ARBA" id="ARBA00022771"/>
    </source>
</evidence>
<protein>
    <recommendedName>
        <fullName evidence="5">C2H2-type domain-containing protein</fullName>
    </recommendedName>
</protein>
<dbReference type="Gene3D" id="3.30.160.60">
    <property type="entry name" value="Classic Zinc Finger"/>
    <property type="match status" value="3"/>
</dbReference>
<dbReference type="EMBL" id="JALNTZ010000004">
    <property type="protein sequence ID" value="KAJ3656020.1"/>
    <property type="molecule type" value="Genomic_DNA"/>
</dbReference>
<dbReference type="PROSITE" id="PS50157">
    <property type="entry name" value="ZINC_FINGER_C2H2_2"/>
    <property type="match status" value="3"/>
</dbReference>